<organism evidence="1">
    <name type="scientific">Asparagus officinalis</name>
    <name type="common">Garden asparagus</name>
    <dbReference type="NCBI Taxonomy" id="4686"/>
    <lineage>
        <taxon>Eukaryota</taxon>
        <taxon>Viridiplantae</taxon>
        <taxon>Streptophyta</taxon>
        <taxon>Embryophyta</taxon>
        <taxon>Tracheophyta</taxon>
        <taxon>Spermatophyta</taxon>
        <taxon>Magnoliopsida</taxon>
        <taxon>Liliopsida</taxon>
        <taxon>Asparagales</taxon>
        <taxon>Asparagaceae</taxon>
        <taxon>Asparagoideae</taxon>
        <taxon>Asparagus</taxon>
    </lineage>
</organism>
<name>Q2A9Z8_ASPOF</name>
<protein>
    <submittedName>
        <fullName evidence="1">Uncharacterized protein</fullName>
    </submittedName>
</protein>
<accession>Q2A9Z8</accession>
<dbReference type="AlphaFoldDB" id="Q2A9Z8"/>
<dbReference type="EMBL" id="AC183436">
    <property type="protein sequence ID" value="ABD63188.1"/>
    <property type="molecule type" value="Genomic_DNA"/>
</dbReference>
<reference evidence="1" key="1">
    <citation type="submission" date="2006-03" db="EMBL/GenBank/DDBJ databases">
        <title>Comparative Sequence and Genetic Analyses of Asparagus BACs Reveal No Microsynteny with Onion or Rice.</title>
        <authorList>
            <person name="Jernej J."/>
            <person name="Telgmann A."/>
            <person name="Jung C."/>
            <person name="Cheung F."/>
            <person name="Havey M.J."/>
            <person name="Town C.D."/>
        </authorList>
    </citation>
    <scope>NUCLEOTIDE SEQUENCE</scope>
</reference>
<sequence>MGISPQTLTRLQLKLVETEEIAVKTLATTEESLRAELQDELSEISTSVITMRRLNRRVEIAGGLGQKDIFGGLTVN</sequence>
<evidence type="ECO:0000313" key="1">
    <source>
        <dbReference type="EMBL" id="ABD63188.1"/>
    </source>
</evidence>
<gene>
    <name evidence="1" type="ORF">20.t00040</name>
</gene>
<proteinExistence type="predicted"/>